<feature type="domain" description="DUF4957" evidence="1">
    <location>
        <begin position="271"/>
        <end position="405"/>
    </location>
</feature>
<dbReference type="Proteomes" id="UP000283341">
    <property type="component" value="Unassembled WGS sequence"/>
</dbReference>
<dbReference type="InterPro" id="IPR013783">
    <property type="entry name" value="Ig-like_fold"/>
</dbReference>
<accession>A0A0P0FUU0</accession>
<evidence type="ECO:0000313" key="5">
    <source>
        <dbReference type="Proteomes" id="UP000061809"/>
    </source>
</evidence>
<dbReference type="InterPro" id="IPR032530">
    <property type="entry name" value="DUF4957"/>
</dbReference>
<dbReference type="Proteomes" id="UP001266995">
    <property type="component" value="Unassembled WGS sequence"/>
</dbReference>
<proteinExistence type="predicted"/>
<evidence type="ECO:0000313" key="3">
    <source>
        <dbReference type="EMBL" id="MDT4513207.1"/>
    </source>
</evidence>
<dbReference type="SUPFAM" id="SSF49265">
    <property type="entry name" value="Fibronectin type III"/>
    <property type="match status" value="1"/>
</dbReference>
<dbReference type="PATRIC" id="fig|246787.4.peg.4358"/>
<dbReference type="EMBL" id="JAVSNH010000001">
    <property type="protein sequence ID" value="MDT4513207.1"/>
    <property type="molecule type" value="Genomic_DNA"/>
</dbReference>
<gene>
    <name evidence="2" type="ORF">BcellWH2_04216</name>
    <name evidence="4" type="ORF">DWX97_26245</name>
    <name evidence="3" type="ORF">RO785_19730</name>
</gene>
<dbReference type="PROSITE" id="PS51257">
    <property type="entry name" value="PROKAR_LIPOPROTEIN"/>
    <property type="match status" value="1"/>
</dbReference>
<dbReference type="Gene3D" id="2.60.40.10">
    <property type="entry name" value="Immunoglobulins"/>
    <property type="match status" value="1"/>
</dbReference>
<evidence type="ECO:0000313" key="2">
    <source>
        <dbReference type="EMBL" id="ALJ61433.1"/>
    </source>
</evidence>
<dbReference type="AlphaFoldDB" id="A0A0P0FUU0"/>
<dbReference type="RefSeq" id="WP_007212676.1">
    <property type="nucleotide sequence ID" value="NZ_CP012801.1"/>
</dbReference>
<dbReference type="Proteomes" id="UP000061809">
    <property type="component" value="Chromosome"/>
</dbReference>
<dbReference type="InterPro" id="IPR003961">
    <property type="entry name" value="FN3_dom"/>
</dbReference>
<evidence type="ECO:0000313" key="6">
    <source>
        <dbReference type="Proteomes" id="UP000283341"/>
    </source>
</evidence>
<dbReference type="EMBL" id="QRVJ01000048">
    <property type="protein sequence ID" value="RGS30519.1"/>
    <property type="molecule type" value="Genomic_DNA"/>
</dbReference>
<dbReference type="CDD" id="cd00063">
    <property type="entry name" value="FN3"/>
    <property type="match status" value="1"/>
</dbReference>
<reference evidence="4 6" key="2">
    <citation type="submission" date="2018-08" db="EMBL/GenBank/DDBJ databases">
        <title>A genome reference for cultivated species of the human gut microbiota.</title>
        <authorList>
            <person name="Zou Y."/>
            <person name="Xue W."/>
            <person name="Luo G."/>
        </authorList>
    </citation>
    <scope>NUCLEOTIDE SEQUENCE [LARGE SCALE GENOMIC DNA]</scope>
    <source>
        <strain evidence="4 6">AF22-3AC</strain>
    </source>
</reference>
<dbReference type="InterPro" id="IPR036116">
    <property type="entry name" value="FN3_sf"/>
</dbReference>
<reference evidence="3" key="3">
    <citation type="submission" date="2023-08" db="EMBL/GenBank/DDBJ databases">
        <title>Reintroducing virulent viruses to syntetic microbiomes.</title>
        <authorList>
            <person name="Wilde J."/>
            <person name="Boyes R."/>
            <person name="Robinson A.V."/>
            <person name="Daisley B.A."/>
            <person name="Allen-Vercoe E."/>
        </authorList>
    </citation>
    <scope>NUCLEOTIDE SEQUENCE</scope>
    <source>
        <strain evidence="3">225I_12FAA</strain>
    </source>
</reference>
<dbReference type="SUPFAM" id="SSF51126">
    <property type="entry name" value="Pectin lyase-like"/>
    <property type="match status" value="1"/>
</dbReference>
<sequence length="536" mass="60111">MKNKDLYCILVYFLAFIAIGCSDQPNDWEYDPNYDILFRPIKFEIKESKATSVLIEYKGVEEATKYVFEFSEGDSLLFTNVIRTVEILADTLTPYTKEATVSATTYRTLFKELNGTSKYSVRLRAVNQNNGKESKYVQAYFKTPSEQVFTNNILGLDNIMLYWEPNIAVTHISYGELKYQNEKNDTIWAPKRIITDIEKKEGSLSVDGLKPGTNYVFVIYNELVRRGSLNLRTLGSNTGGMIKVNAGDDIDNLLKSSADSTVSLIFDKEQTYEIGKITIPKNINRLYLIGGGRGGSQPLLKLYSISLSGSIRGILCQNIEIDNTMKENFQINVNGGKTFRDVEFDGCIIRNIPRSLIRIDDADAKIGNIKINNCIIKNVGANGYGLINVGKASSISTISITNTTMIDIGDQLMDIRVDVDKISINNMTFCNYTIGIPKIFLLNKQPKAITVKNSIFTGDNKGDKVNSGNGDYSSYLNFSSCYLTSDFEVNKNKFTNAVIVGLTSEELFVNPRQDDFHFKSDVKFAGKGEVGDPRWW</sequence>
<evidence type="ECO:0000259" key="1">
    <source>
        <dbReference type="Pfam" id="PF16318"/>
    </source>
</evidence>
<dbReference type="KEGG" id="bcel:BcellWH2_04216"/>
<dbReference type="Pfam" id="PF16318">
    <property type="entry name" value="DUF4957"/>
    <property type="match status" value="1"/>
</dbReference>
<evidence type="ECO:0000313" key="4">
    <source>
        <dbReference type="EMBL" id="RGS30519.1"/>
    </source>
</evidence>
<dbReference type="InterPro" id="IPR011050">
    <property type="entry name" value="Pectin_lyase_fold/virulence"/>
</dbReference>
<protein>
    <submittedName>
        <fullName evidence="3">DUF5123 domain-containing protein</fullName>
    </submittedName>
    <submittedName>
        <fullName evidence="2">Fibronectin type III domain protein</fullName>
    </submittedName>
</protein>
<organism evidence="2 5">
    <name type="scientific">Bacteroides cellulosilyticus</name>
    <dbReference type="NCBI Taxonomy" id="246787"/>
    <lineage>
        <taxon>Bacteria</taxon>
        <taxon>Pseudomonadati</taxon>
        <taxon>Bacteroidota</taxon>
        <taxon>Bacteroidia</taxon>
        <taxon>Bacteroidales</taxon>
        <taxon>Bacteroidaceae</taxon>
        <taxon>Bacteroides</taxon>
    </lineage>
</organism>
<reference evidence="2 5" key="1">
    <citation type="journal article" date="2015" name="Science">
        <title>Genetic determinants of in vivo fitness and diet responsiveness in multiple human gut Bacteroides.</title>
        <authorList>
            <person name="Wu M."/>
            <person name="McNulty N.P."/>
            <person name="Rodionov D.A."/>
            <person name="Khoroshkin M.S."/>
            <person name="Griffin N.W."/>
            <person name="Cheng J."/>
            <person name="Latreille P."/>
            <person name="Kerstetter R.A."/>
            <person name="Terrapon N."/>
            <person name="Henrissat B."/>
            <person name="Osterman A.L."/>
            <person name="Gordon J.I."/>
        </authorList>
    </citation>
    <scope>NUCLEOTIDE SEQUENCE [LARGE SCALE GENOMIC DNA]</scope>
    <source>
        <strain evidence="2 5">WH2</strain>
    </source>
</reference>
<name>A0A0P0FUU0_9BACE</name>
<dbReference type="EMBL" id="CP012801">
    <property type="protein sequence ID" value="ALJ61433.1"/>
    <property type="molecule type" value="Genomic_DNA"/>
</dbReference>